<gene>
    <name evidence="2" type="ORF">DBRI00130_LOCUS9042</name>
</gene>
<name>A0A7S4VPT4_9STRA</name>
<evidence type="ECO:0000256" key="1">
    <source>
        <dbReference type="SAM" id="Phobius"/>
    </source>
</evidence>
<dbReference type="AlphaFoldDB" id="A0A7S4VPT4"/>
<feature type="transmembrane region" description="Helical" evidence="1">
    <location>
        <begin position="222"/>
        <end position="241"/>
    </location>
</feature>
<dbReference type="EMBL" id="HBNS01011184">
    <property type="protein sequence ID" value="CAE4596052.1"/>
    <property type="molecule type" value="Transcribed_RNA"/>
</dbReference>
<protein>
    <submittedName>
        <fullName evidence="2">Uncharacterized protein</fullName>
    </submittedName>
</protein>
<keyword evidence="1" id="KW-0812">Transmembrane</keyword>
<evidence type="ECO:0000313" key="2">
    <source>
        <dbReference type="EMBL" id="CAE4596052.1"/>
    </source>
</evidence>
<sequence>MCQSKDKYQEPTMDQYKAFHGMLCSPTTASSCIQSFQRNNGCIFFAPSYLITDNHKNKGNSISDKVDFSSHDFSYTLNTFYYYVLCLAVPFSLCTVLGQTEFIEGVEFSNGPMNVLKNKEEERMMMQSVVVPHEIRVTEAVLAHVQHHIRNNNNNNNTSSSSSSSCETTLLLKRKFEYNFKLCFVNVIMLHFVSFSGKEKEEKEVLHLVEIYRFRHPMVQKIAALIHLIVSFTMLLVDFFLGTKKKVKVDDKFD</sequence>
<accession>A0A7S4VPT4</accession>
<keyword evidence="1" id="KW-1133">Transmembrane helix</keyword>
<dbReference type="PROSITE" id="PS51257">
    <property type="entry name" value="PROKAR_LIPOPROTEIN"/>
    <property type="match status" value="1"/>
</dbReference>
<organism evidence="2">
    <name type="scientific">Ditylum brightwellii</name>
    <dbReference type="NCBI Taxonomy" id="49249"/>
    <lineage>
        <taxon>Eukaryota</taxon>
        <taxon>Sar</taxon>
        <taxon>Stramenopiles</taxon>
        <taxon>Ochrophyta</taxon>
        <taxon>Bacillariophyta</taxon>
        <taxon>Mediophyceae</taxon>
        <taxon>Lithodesmiophycidae</taxon>
        <taxon>Lithodesmiales</taxon>
        <taxon>Lithodesmiaceae</taxon>
        <taxon>Ditylum</taxon>
    </lineage>
</organism>
<reference evidence="2" key="1">
    <citation type="submission" date="2021-01" db="EMBL/GenBank/DDBJ databases">
        <authorList>
            <person name="Corre E."/>
            <person name="Pelletier E."/>
            <person name="Niang G."/>
            <person name="Scheremetjew M."/>
            <person name="Finn R."/>
            <person name="Kale V."/>
            <person name="Holt S."/>
            <person name="Cochrane G."/>
            <person name="Meng A."/>
            <person name="Brown T."/>
            <person name="Cohen L."/>
        </authorList>
    </citation>
    <scope>NUCLEOTIDE SEQUENCE</scope>
    <source>
        <strain evidence="2">GSO104</strain>
    </source>
</reference>
<keyword evidence="1" id="KW-0472">Membrane</keyword>
<proteinExistence type="predicted"/>